<protein>
    <submittedName>
        <fullName evidence="4">Predicted protein</fullName>
    </submittedName>
</protein>
<evidence type="ECO:0000313" key="4">
    <source>
        <dbReference type="EMBL" id="EDR14519.1"/>
    </source>
</evidence>
<dbReference type="MEROPS" id="C01.128"/>
<dbReference type="Proteomes" id="UP000001194">
    <property type="component" value="Unassembled WGS sequence"/>
</dbReference>
<reference evidence="4 5" key="1">
    <citation type="journal article" date="2008" name="Nature">
        <title>The genome of Laccaria bicolor provides insights into mycorrhizal symbiosis.</title>
        <authorList>
            <person name="Martin F."/>
            <person name="Aerts A."/>
            <person name="Ahren D."/>
            <person name="Brun A."/>
            <person name="Danchin E.G.J."/>
            <person name="Duchaussoy F."/>
            <person name="Gibon J."/>
            <person name="Kohler A."/>
            <person name="Lindquist E."/>
            <person name="Pereda V."/>
            <person name="Salamov A."/>
            <person name="Shapiro H.J."/>
            <person name="Wuyts J."/>
            <person name="Blaudez D."/>
            <person name="Buee M."/>
            <person name="Brokstein P."/>
            <person name="Canbaeck B."/>
            <person name="Cohen D."/>
            <person name="Courty P.E."/>
            <person name="Coutinho P.M."/>
            <person name="Delaruelle C."/>
            <person name="Detter J.C."/>
            <person name="Deveau A."/>
            <person name="DiFazio S."/>
            <person name="Duplessis S."/>
            <person name="Fraissinet-Tachet L."/>
            <person name="Lucic E."/>
            <person name="Frey-Klett P."/>
            <person name="Fourrey C."/>
            <person name="Feussner I."/>
            <person name="Gay G."/>
            <person name="Grimwood J."/>
            <person name="Hoegger P.J."/>
            <person name="Jain P."/>
            <person name="Kilaru S."/>
            <person name="Labbe J."/>
            <person name="Lin Y.C."/>
            <person name="Legue V."/>
            <person name="Le Tacon F."/>
            <person name="Marmeisse R."/>
            <person name="Melayah D."/>
            <person name="Montanini B."/>
            <person name="Muratet M."/>
            <person name="Nehls U."/>
            <person name="Niculita-Hirzel H."/>
            <person name="Oudot-Le Secq M.P."/>
            <person name="Peter M."/>
            <person name="Quesneville H."/>
            <person name="Rajashekar B."/>
            <person name="Reich M."/>
            <person name="Rouhier N."/>
            <person name="Schmutz J."/>
            <person name="Yin T."/>
            <person name="Chalot M."/>
            <person name="Henrissat B."/>
            <person name="Kuees U."/>
            <person name="Lucas S."/>
            <person name="Van de Peer Y."/>
            <person name="Podila G.K."/>
            <person name="Polle A."/>
            <person name="Pukkila P.J."/>
            <person name="Richardson P.M."/>
            <person name="Rouze P."/>
            <person name="Sanders I.R."/>
            <person name="Stajich J.E."/>
            <person name="Tunlid A."/>
            <person name="Tuskan G."/>
            <person name="Grigoriev I.V."/>
        </authorList>
    </citation>
    <scope>NUCLEOTIDE SEQUENCE [LARGE SCALE GENOMIC DNA]</scope>
    <source>
        <strain evidence="5">S238N-H82 / ATCC MYA-4686</strain>
    </source>
</reference>
<dbReference type="GO" id="GO:0008234">
    <property type="term" value="F:cysteine-type peptidase activity"/>
    <property type="evidence" value="ECO:0007669"/>
    <property type="project" value="InterPro"/>
</dbReference>
<dbReference type="CDD" id="cd02619">
    <property type="entry name" value="Peptidase_C1"/>
    <property type="match status" value="1"/>
</dbReference>
<dbReference type="Pfam" id="PF00112">
    <property type="entry name" value="Peptidase_C1"/>
    <property type="match status" value="1"/>
</dbReference>
<dbReference type="PANTHER" id="PTHR12411">
    <property type="entry name" value="CYSTEINE PROTEASE FAMILY C1-RELATED"/>
    <property type="match status" value="1"/>
</dbReference>
<evidence type="ECO:0000259" key="3">
    <source>
        <dbReference type="Pfam" id="PF00112"/>
    </source>
</evidence>
<dbReference type="GeneID" id="6070714"/>
<dbReference type="Gene3D" id="3.90.70.10">
    <property type="entry name" value="Cysteine proteinases"/>
    <property type="match status" value="1"/>
</dbReference>
<dbReference type="EMBL" id="DS547092">
    <property type="protein sequence ID" value="EDR14519.1"/>
    <property type="molecule type" value="Genomic_DNA"/>
</dbReference>
<proteinExistence type="inferred from homology"/>
<dbReference type="InterPro" id="IPR038765">
    <property type="entry name" value="Papain-like_cys_pep_sf"/>
</dbReference>
<dbReference type="AlphaFoldDB" id="B0CTM6"/>
<dbReference type="HOGENOM" id="CLU_056603_1_0_1"/>
<feature type="compositionally biased region" description="Basic and acidic residues" evidence="2">
    <location>
        <begin position="1"/>
        <end position="14"/>
    </location>
</feature>
<dbReference type="InParanoid" id="B0CTM6"/>
<evidence type="ECO:0000313" key="5">
    <source>
        <dbReference type="Proteomes" id="UP000001194"/>
    </source>
</evidence>
<feature type="region of interest" description="Disordered" evidence="2">
    <location>
        <begin position="1"/>
        <end position="72"/>
    </location>
</feature>
<sequence>MHHNIDLSDSRQSPDDSEEEWMLSFESDFEIPPRSPAGWILHSRGAVSTPDDPSTNHADEDDDDIGIPPAGWIPDTLDDRDLPYVPSAENALEPLVDLRTSPYFGPVFDQGTIGSCTANAIASAFAMVLKKHKQDGSDSFIPSRLFIWYNEREMLSSDRVRLNSGARLRDGLKSIAVTGVCSEEDWPYEPCGVYDKSTGIFVDGARAATKPPAPAYGNALKRKAIQYMRIERDLKLLRACLDEGYPFVFGFRLLGQTTEDTDLVTILGSEGEFSPTGLAVMAVGYDDFKCHFIVQRSWGATWGDGGYFMMPYDYLLQEHDCNNFWTIRIPT</sequence>
<gene>
    <name evidence="4" type="ORF">LACBIDRAFT_321638</name>
</gene>
<dbReference type="InterPro" id="IPR013128">
    <property type="entry name" value="Peptidase_C1A"/>
</dbReference>
<dbReference type="KEGG" id="lbc:LACBIDRAFT_321638"/>
<dbReference type="STRING" id="486041.B0CTM6"/>
<dbReference type="InterPro" id="IPR000668">
    <property type="entry name" value="Peptidase_C1A_C"/>
</dbReference>
<evidence type="ECO:0000256" key="2">
    <source>
        <dbReference type="SAM" id="MobiDB-lite"/>
    </source>
</evidence>
<feature type="domain" description="Peptidase C1A papain C-terminal" evidence="3">
    <location>
        <begin position="96"/>
        <end position="312"/>
    </location>
</feature>
<organism evidence="5">
    <name type="scientific">Laccaria bicolor (strain S238N-H82 / ATCC MYA-4686)</name>
    <name type="common">Bicoloured deceiver</name>
    <name type="synonym">Laccaria laccata var. bicolor</name>
    <dbReference type="NCBI Taxonomy" id="486041"/>
    <lineage>
        <taxon>Eukaryota</taxon>
        <taxon>Fungi</taxon>
        <taxon>Dikarya</taxon>
        <taxon>Basidiomycota</taxon>
        <taxon>Agaricomycotina</taxon>
        <taxon>Agaricomycetes</taxon>
        <taxon>Agaricomycetidae</taxon>
        <taxon>Agaricales</taxon>
        <taxon>Agaricineae</taxon>
        <taxon>Hydnangiaceae</taxon>
        <taxon>Laccaria</taxon>
    </lineage>
</organism>
<dbReference type="GO" id="GO:0006508">
    <property type="term" value="P:proteolysis"/>
    <property type="evidence" value="ECO:0007669"/>
    <property type="project" value="InterPro"/>
</dbReference>
<dbReference type="SUPFAM" id="SSF54001">
    <property type="entry name" value="Cysteine proteinases"/>
    <property type="match status" value="1"/>
</dbReference>
<keyword evidence="5" id="KW-1185">Reference proteome</keyword>
<comment type="similarity">
    <text evidence="1">Belongs to the peptidase C1 family.</text>
</comment>
<dbReference type="OrthoDB" id="640249at2759"/>
<evidence type="ECO:0000256" key="1">
    <source>
        <dbReference type="ARBA" id="ARBA00008455"/>
    </source>
</evidence>
<name>B0CTM6_LACBS</name>
<dbReference type="RefSeq" id="XP_001875078.1">
    <property type="nucleotide sequence ID" value="XM_001875043.1"/>
</dbReference>
<accession>B0CTM6</accession>